<name>E5Y7K2_BILW3</name>
<reference evidence="14 15" key="2">
    <citation type="submission" date="2013-04" db="EMBL/GenBank/DDBJ databases">
        <title>The Genome Sequence of Bilophila wadsworthia 3_1_6.</title>
        <authorList>
            <consortium name="The Broad Institute Genomics Platform"/>
            <person name="Earl A."/>
            <person name="Ward D."/>
            <person name="Feldgarden M."/>
            <person name="Gevers D."/>
            <person name="Sibley C."/>
            <person name="Strauss J."/>
            <person name="Allen-Vercoe E."/>
            <person name="Walker B."/>
            <person name="Young S."/>
            <person name="Zeng Q."/>
            <person name="Gargeya S."/>
            <person name="Fitzgerald M."/>
            <person name="Haas B."/>
            <person name="Abouelleil A."/>
            <person name="Allen A.W."/>
            <person name="Alvarado L."/>
            <person name="Arachchi H.M."/>
            <person name="Berlin A.M."/>
            <person name="Chapman S.B."/>
            <person name="Gainer-Dewar J."/>
            <person name="Goldberg J."/>
            <person name="Griggs A."/>
            <person name="Gujja S."/>
            <person name="Hansen M."/>
            <person name="Howarth C."/>
            <person name="Imamovic A."/>
            <person name="Ireland A."/>
            <person name="Larimer J."/>
            <person name="McCowan C."/>
            <person name="Murphy C."/>
            <person name="Pearson M."/>
            <person name="Poon T.W."/>
            <person name="Priest M."/>
            <person name="Roberts A."/>
            <person name="Saif S."/>
            <person name="Shea T."/>
            <person name="Sisk P."/>
            <person name="Sykes S."/>
            <person name="Wortman J."/>
            <person name="Nusbaum C."/>
            <person name="Birren B."/>
        </authorList>
    </citation>
    <scope>NUCLEOTIDE SEQUENCE [LARGE SCALE GENOMIC DNA]</scope>
    <source>
        <strain evidence="14 15">3_1_6</strain>
    </source>
</reference>
<evidence type="ECO:0000256" key="12">
    <source>
        <dbReference type="ARBA" id="ARBA00083852"/>
    </source>
</evidence>
<dbReference type="Gene3D" id="1.10.645.10">
    <property type="entry name" value="Cytochrome-c3 Hydrogenase, chain B"/>
    <property type="match status" value="1"/>
</dbReference>
<evidence type="ECO:0000256" key="10">
    <source>
        <dbReference type="ARBA" id="ARBA00029307"/>
    </source>
</evidence>
<dbReference type="GO" id="GO:0042597">
    <property type="term" value="C:periplasmic space"/>
    <property type="evidence" value="ECO:0007669"/>
    <property type="project" value="UniProtKB-SubCell"/>
</dbReference>
<evidence type="ECO:0000256" key="13">
    <source>
        <dbReference type="PIRSR" id="PIRSR601501-1"/>
    </source>
</evidence>
<dbReference type="STRING" id="563192.HMPREF0179_02167"/>
<dbReference type="eggNOG" id="COG0374">
    <property type="taxonomic scope" value="Bacteria"/>
</dbReference>
<comment type="subunit">
    <text evidence="4">Heterodimer of a large and a small subunit.</text>
</comment>
<dbReference type="FunFam" id="1.10.645.10:FF:000002">
    <property type="entry name" value="Hydrogenase 2 large subunit"/>
    <property type="match status" value="1"/>
</dbReference>
<feature type="binding site" evidence="13">
    <location>
        <position position="67"/>
    </location>
    <ligand>
        <name>Ni(2+)</name>
        <dbReference type="ChEBI" id="CHEBI:49786"/>
    </ligand>
</feature>
<keyword evidence="13" id="KW-0460">Magnesium</keyword>
<dbReference type="OrthoDB" id="9761717at2"/>
<evidence type="ECO:0000256" key="5">
    <source>
        <dbReference type="ARBA" id="ARBA00012159"/>
    </source>
</evidence>
<dbReference type="HOGENOM" id="CLU_030087_0_0_7"/>
<feature type="binding site" evidence="13">
    <location>
        <position position="70"/>
    </location>
    <ligand>
        <name>Ni(2+)</name>
        <dbReference type="ChEBI" id="CHEBI:49786"/>
    </ligand>
</feature>
<dbReference type="InterPro" id="IPR029014">
    <property type="entry name" value="NiFe-Hase_large"/>
</dbReference>
<evidence type="ECO:0000256" key="1">
    <source>
        <dbReference type="ARBA" id="ARBA00001967"/>
    </source>
</evidence>
<evidence type="ECO:0000256" key="6">
    <source>
        <dbReference type="ARBA" id="ARBA00022596"/>
    </source>
</evidence>
<keyword evidence="7 13" id="KW-0479">Metal-binding</keyword>
<evidence type="ECO:0000256" key="2">
    <source>
        <dbReference type="ARBA" id="ARBA00004418"/>
    </source>
</evidence>
<evidence type="ECO:0000256" key="4">
    <source>
        <dbReference type="ARBA" id="ARBA00011771"/>
    </source>
</evidence>
<dbReference type="RefSeq" id="WP_005027974.1">
    <property type="nucleotide sequence ID" value="NZ_KE150238.1"/>
</dbReference>
<evidence type="ECO:0000256" key="11">
    <source>
        <dbReference type="ARBA" id="ARBA00074020"/>
    </source>
</evidence>
<evidence type="ECO:0000256" key="8">
    <source>
        <dbReference type="ARBA" id="ARBA00022764"/>
    </source>
</evidence>
<accession>E5Y7K2</accession>
<dbReference type="InterPro" id="IPR018194">
    <property type="entry name" value="Ni-dep_hyd_lsu_Ni_BS"/>
</dbReference>
<dbReference type="NCBIfam" id="NF045518">
    <property type="entry name" value="H2_NiFeSe_large"/>
    <property type="match status" value="1"/>
</dbReference>
<keyword evidence="8" id="KW-0574">Periplasm</keyword>
<evidence type="ECO:0000256" key="7">
    <source>
        <dbReference type="ARBA" id="ARBA00022723"/>
    </source>
</evidence>
<keyword evidence="13" id="KW-0408">Iron</keyword>
<dbReference type="InterPro" id="IPR001501">
    <property type="entry name" value="Ni-dep_hyd_lsu"/>
</dbReference>
<sequence>MAEATQTKTTIAIDPVTRIEGHLKAEVVVENGKVVDAKLTGGMYRGFESILRGRHPRDAAQIVQRICGVCPTAHATAASIALEKASGTAVPSNGRATRNLILGANYLQSHILHFYHLAGQDFIQGPDTAPFMPRYAKPDLRLPPAINAVGVDQYVEALEVRAVCHEMVALFGGRMPHVHGILAGGAAEIPTKEKLVEYAARFKKVRKFVEEKYLPVVYLVGSQYKDLGAFGQGYRNALCVGVFPLDDEGKEFVFKAGAYQDGKDMPFDVKRVTEDVKFSWFADSTSGKPFTKGENVLEVDKKGAYSFVKAPLYNGKPMEVGPLARMWVNNKPISPIGQKLFKEYFGLDVKNFRDMGEDLAFSLLGRHVARAEESYLMLDVVERFLKEVRPDEETFSMPVMKDSEGFGFTEAPRGSLMHFTKVRNGKIDNYQIVSATLWNCAPRNDTGMRGALEEALIGVPVPDIENPVNIARLIRAFDP</sequence>
<evidence type="ECO:0000313" key="14">
    <source>
        <dbReference type="EMBL" id="EFV43961.1"/>
    </source>
</evidence>
<dbReference type="EMBL" id="ADCP02000001">
    <property type="protein sequence ID" value="EFV43961.1"/>
    <property type="molecule type" value="Genomic_DNA"/>
</dbReference>
<reference evidence="14 15" key="1">
    <citation type="submission" date="2010-10" db="EMBL/GenBank/DDBJ databases">
        <authorList>
            <consortium name="The Broad Institute Genome Sequencing Platform"/>
            <person name="Ward D."/>
            <person name="Earl A."/>
            <person name="Feldgarden M."/>
            <person name="Young S.K."/>
            <person name="Gargeya S."/>
            <person name="Zeng Q."/>
            <person name="Alvarado L."/>
            <person name="Berlin A."/>
            <person name="Bochicchio J."/>
            <person name="Chapman S.B."/>
            <person name="Chen Z."/>
            <person name="Freedman E."/>
            <person name="Gellesch M."/>
            <person name="Goldberg J."/>
            <person name="Griggs A."/>
            <person name="Gujja S."/>
            <person name="Heilman E."/>
            <person name="Heiman D."/>
            <person name="Howarth C."/>
            <person name="Mehta T."/>
            <person name="Neiman D."/>
            <person name="Pearson M."/>
            <person name="Roberts A."/>
            <person name="Saif S."/>
            <person name="Shea T."/>
            <person name="Shenoy N."/>
            <person name="Sisk P."/>
            <person name="Stolte C."/>
            <person name="Sykes S."/>
            <person name="White J."/>
            <person name="Yandava C."/>
            <person name="Allen-Vercoe E."/>
            <person name="Sibley C."/>
            <person name="Ambrose C.E."/>
            <person name="Strauss J."/>
            <person name="Daigneault M."/>
            <person name="Haas B."/>
            <person name="Nusbaum C."/>
            <person name="Birren B."/>
        </authorList>
    </citation>
    <scope>NUCLEOTIDE SEQUENCE [LARGE SCALE GENOMIC DNA]</scope>
    <source>
        <strain evidence="14 15">3_1_6</strain>
    </source>
</reference>
<dbReference type="EC" id="1.12.2.1" evidence="5"/>
<dbReference type="GO" id="GO:0008901">
    <property type="term" value="F:ferredoxin hydrogenase activity"/>
    <property type="evidence" value="ECO:0007669"/>
    <property type="project" value="InterPro"/>
</dbReference>
<dbReference type="GO" id="GO:0016151">
    <property type="term" value="F:nickel cation binding"/>
    <property type="evidence" value="ECO:0007669"/>
    <property type="project" value="InterPro"/>
</dbReference>
<evidence type="ECO:0000256" key="9">
    <source>
        <dbReference type="ARBA" id="ARBA00023002"/>
    </source>
</evidence>
<dbReference type="PROSITE" id="PS00507">
    <property type="entry name" value="NI_HGENASE_L_1"/>
    <property type="match status" value="1"/>
</dbReference>
<keyword evidence="9" id="KW-0560">Oxidoreductase</keyword>
<feature type="binding site" evidence="13">
    <location>
        <position position="70"/>
    </location>
    <ligand>
        <name>Fe cation</name>
        <dbReference type="ChEBI" id="CHEBI:24875"/>
    </ligand>
</feature>
<evidence type="ECO:0000256" key="3">
    <source>
        <dbReference type="ARBA" id="ARBA00009292"/>
    </source>
</evidence>
<dbReference type="InterPro" id="IPR050867">
    <property type="entry name" value="NiFe/NiFeSe_hydrgnase_LSU"/>
</dbReference>
<organism evidence="14 15">
    <name type="scientific">Bilophila wadsworthia (strain 3_1_6)</name>
    <dbReference type="NCBI Taxonomy" id="563192"/>
    <lineage>
        <taxon>Bacteria</taxon>
        <taxon>Pseudomonadati</taxon>
        <taxon>Thermodesulfobacteriota</taxon>
        <taxon>Desulfovibrionia</taxon>
        <taxon>Desulfovibrionales</taxon>
        <taxon>Desulfovibrionaceae</taxon>
        <taxon>Bilophila</taxon>
    </lineage>
</organism>
<comment type="cofactor">
    <cofactor evidence="1 13">
        <name>Ni(2+)</name>
        <dbReference type="ChEBI" id="CHEBI:49786"/>
    </cofactor>
</comment>
<keyword evidence="15" id="KW-1185">Reference proteome</keyword>
<dbReference type="GeneID" id="78085308"/>
<comment type="cofactor">
    <cofactor evidence="13">
        <name>Fe cation</name>
        <dbReference type="ChEBI" id="CHEBI:24875"/>
    </cofactor>
</comment>
<dbReference type="PANTHER" id="PTHR42958:SF2">
    <property type="entry name" value="UPTAKE HYDROGENASE LARGE SUBUNIT"/>
    <property type="match status" value="1"/>
</dbReference>
<comment type="subcellular location">
    <subcellularLocation>
        <location evidence="2">Periplasm</location>
    </subcellularLocation>
</comment>
<comment type="caution">
    <text evidence="14">The sequence shown here is derived from an EMBL/GenBank/DDBJ whole genome shotgun (WGS) entry which is preliminary data.</text>
</comment>
<dbReference type="PANTHER" id="PTHR42958">
    <property type="entry name" value="HYDROGENASE-2 LARGE CHAIN"/>
    <property type="match status" value="1"/>
</dbReference>
<feature type="binding site" evidence="13">
    <location>
        <position position="432"/>
    </location>
    <ligand>
        <name>Mg(2+)</name>
        <dbReference type="ChEBI" id="CHEBI:18420"/>
    </ligand>
</feature>
<dbReference type="AlphaFoldDB" id="E5Y7K2"/>
<keyword evidence="6 13" id="KW-0533">Nickel</keyword>
<comment type="similarity">
    <text evidence="3">Belongs to the [NiFe]/[NiFeSe] hydrogenase large subunit family.</text>
</comment>
<comment type="catalytic activity">
    <reaction evidence="10">
        <text>2 Fe(III)-[cytochrome c3] + H2 = 2 Fe(II)-[cytochrome c3] + 2 H(+)</text>
        <dbReference type="Rhea" id="RHEA:20625"/>
        <dbReference type="Rhea" id="RHEA-COMP:11576"/>
        <dbReference type="Rhea" id="RHEA-COMP:11577"/>
        <dbReference type="ChEBI" id="CHEBI:15378"/>
        <dbReference type="ChEBI" id="CHEBI:18276"/>
        <dbReference type="ChEBI" id="CHEBI:29033"/>
        <dbReference type="ChEBI" id="CHEBI:29034"/>
        <dbReference type="EC" id="1.12.2.1"/>
    </reaction>
</comment>
<gene>
    <name evidence="14" type="ORF">HMPREF0179_02167</name>
</gene>
<dbReference type="Proteomes" id="UP000006034">
    <property type="component" value="Unassembled WGS sequence"/>
</dbReference>
<dbReference type="SUPFAM" id="SSF56762">
    <property type="entry name" value="HydB/Nqo4-like"/>
    <property type="match status" value="1"/>
</dbReference>
<protein>
    <recommendedName>
        <fullName evidence="11">Periplasmic [NiFe] hydrogenase large subunit</fullName>
        <ecNumber evidence="5">1.12.2.1</ecNumber>
    </recommendedName>
    <alternativeName>
        <fullName evidence="12">NiFe hydrogenlyase large chain</fullName>
    </alternativeName>
</protein>
<dbReference type="GO" id="GO:0047806">
    <property type="term" value="F:cytochrome-c3 hydrogenase activity"/>
    <property type="evidence" value="ECO:0007669"/>
    <property type="project" value="UniProtKB-EC"/>
</dbReference>
<dbReference type="Pfam" id="PF00374">
    <property type="entry name" value="NiFeSe_Hases"/>
    <property type="match status" value="1"/>
</dbReference>
<proteinExistence type="inferred from homology"/>
<feature type="binding site" evidence="13">
    <location>
        <position position="48"/>
    </location>
    <ligand>
        <name>Mg(2+)</name>
        <dbReference type="ChEBI" id="CHEBI:18420"/>
    </ligand>
</feature>
<evidence type="ECO:0000313" key="15">
    <source>
        <dbReference type="Proteomes" id="UP000006034"/>
    </source>
</evidence>
<dbReference type="NCBIfam" id="NF033181">
    <property type="entry name" value="NiFeSe_hydrog"/>
    <property type="match status" value="1"/>
</dbReference>